<dbReference type="RefSeq" id="WP_038414315.1">
    <property type="nucleotide sequence ID" value="NZ_CP009455.1"/>
</dbReference>
<feature type="domain" description="Photosynthesis system II assembly factor Ycf48/Hcf136-like" evidence="4">
    <location>
        <begin position="129"/>
        <end position="215"/>
    </location>
</feature>
<keyword evidence="1" id="KW-0602">Photosynthesis</keyword>
<dbReference type="KEGG" id="psw:LK03_20575"/>
<protein>
    <submittedName>
        <fullName evidence="5">BNR/Asp-box repeat-containing protein</fullName>
    </submittedName>
</protein>
<gene>
    <name evidence="5" type="ORF">LK03_20575</name>
</gene>
<name>A0A089WW95_9PSED</name>
<dbReference type="CDD" id="cd15482">
    <property type="entry name" value="Sialidase_non-viral"/>
    <property type="match status" value="1"/>
</dbReference>
<evidence type="ECO:0000256" key="3">
    <source>
        <dbReference type="SAM" id="SignalP"/>
    </source>
</evidence>
<evidence type="ECO:0000259" key="4">
    <source>
        <dbReference type="Pfam" id="PF14870"/>
    </source>
</evidence>
<organism evidence="5 6">
    <name type="scientific">Pseudomonas cremoricolorata</name>
    <dbReference type="NCBI Taxonomy" id="157783"/>
    <lineage>
        <taxon>Bacteria</taxon>
        <taxon>Pseudomonadati</taxon>
        <taxon>Pseudomonadota</taxon>
        <taxon>Gammaproteobacteria</taxon>
        <taxon>Pseudomonadales</taxon>
        <taxon>Pseudomonadaceae</taxon>
        <taxon>Pseudomonas</taxon>
    </lineage>
</organism>
<evidence type="ECO:0000313" key="5">
    <source>
        <dbReference type="EMBL" id="AIR91514.1"/>
    </source>
</evidence>
<accession>A0A089WW95</accession>
<evidence type="ECO:0000256" key="2">
    <source>
        <dbReference type="ARBA" id="ARBA00023276"/>
    </source>
</evidence>
<keyword evidence="2" id="KW-0604">Photosystem II</keyword>
<dbReference type="eggNOG" id="COG4447">
    <property type="taxonomic scope" value="Bacteria"/>
</dbReference>
<dbReference type="Pfam" id="PF14870">
    <property type="entry name" value="PSII_BNR"/>
    <property type="match status" value="2"/>
</dbReference>
<feature type="signal peptide" evidence="3">
    <location>
        <begin position="1"/>
        <end position="35"/>
    </location>
</feature>
<dbReference type="STRING" id="157783.LK03_20575"/>
<keyword evidence="6" id="KW-1185">Reference proteome</keyword>
<dbReference type="EMBL" id="CP009455">
    <property type="protein sequence ID" value="AIR91514.1"/>
    <property type="molecule type" value="Genomic_DNA"/>
</dbReference>
<dbReference type="GO" id="GO:0009523">
    <property type="term" value="C:photosystem II"/>
    <property type="evidence" value="ECO:0007669"/>
    <property type="project" value="UniProtKB-KW"/>
</dbReference>
<dbReference type="InterPro" id="IPR015943">
    <property type="entry name" value="WD40/YVTN_repeat-like_dom_sf"/>
</dbReference>
<keyword evidence="3" id="KW-0732">Signal</keyword>
<dbReference type="OrthoDB" id="9813892at2"/>
<dbReference type="PANTHER" id="PTHR47199">
    <property type="entry name" value="PHOTOSYSTEM II STABILITY/ASSEMBLY FACTOR HCF136, CHLOROPLASTIC"/>
    <property type="match status" value="1"/>
</dbReference>
<dbReference type="Proteomes" id="UP000029493">
    <property type="component" value="Chromosome"/>
</dbReference>
<dbReference type="AlphaFoldDB" id="A0A089WW95"/>
<proteinExistence type="predicted"/>
<reference evidence="5 6" key="1">
    <citation type="submission" date="2014-09" db="EMBL/GenBank/DDBJ databases">
        <authorList>
            <person name="Chan K.-G."/>
        </authorList>
    </citation>
    <scope>NUCLEOTIDE SEQUENCE [LARGE SCALE GENOMIC DNA]</scope>
    <source>
        <strain evidence="5 6">ND07</strain>
    </source>
</reference>
<sequence length="343" mass="36552">MSQWARMRGRPWAWGWSMAALLVLTSAMCPDRAQAADDGQSAIASERAAHSLLIDAAQAGKRLVVVGDRGHILYSDDQGGAWTQAQVPSRQLLTAVYFVDAEHGWAVGHDAQVLASDDGGATWRKQFEDLAREAPLLDVLFLDTRHGFAVGAYGALLETRDGGQQWHDVGDRLDNPEQLHLNAIAQVKDRGLFIVGEQGSLYRSSDDGQSWASVPGPYEGSLFGVLGTASPATLLAFGLRGNLLRSTDFGDTWQRITLSTERGPFAAGLSGAALLDDGRVVVVGNAGSVLLSDDDGETFTVNSRRDRIALAGVAGLADQRLLLVGQGGIHLADAKGQDLEVQP</sequence>
<dbReference type="InterPro" id="IPR028203">
    <property type="entry name" value="PSII_CF48-like_dom"/>
</dbReference>
<dbReference type="PANTHER" id="PTHR47199:SF2">
    <property type="entry name" value="PHOTOSYSTEM II STABILITY_ASSEMBLY FACTOR HCF136, CHLOROPLASTIC"/>
    <property type="match status" value="1"/>
</dbReference>
<dbReference type="GO" id="GO:0015979">
    <property type="term" value="P:photosynthesis"/>
    <property type="evidence" value="ECO:0007669"/>
    <property type="project" value="UniProtKB-KW"/>
</dbReference>
<dbReference type="Gene3D" id="2.130.10.10">
    <property type="entry name" value="YVTN repeat-like/Quinoprotein amine dehydrogenase"/>
    <property type="match status" value="1"/>
</dbReference>
<feature type="chain" id="PRO_5001851274" evidence="3">
    <location>
        <begin position="36"/>
        <end position="343"/>
    </location>
</feature>
<dbReference type="SUPFAM" id="SSF110296">
    <property type="entry name" value="Oligoxyloglucan reducing end-specific cellobiohydrolase"/>
    <property type="match status" value="1"/>
</dbReference>
<feature type="domain" description="Photosynthesis system II assembly factor Ycf48/Hcf136-like" evidence="4">
    <location>
        <begin position="81"/>
        <end position="127"/>
    </location>
</feature>
<evidence type="ECO:0000313" key="6">
    <source>
        <dbReference type="Proteomes" id="UP000029493"/>
    </source>
</evidence>
<evidence type="ECO:0000256" key="1">
    <source>
        <dbReference type="ARBA" id="ARBA00022531"/>
    </source>
</evidence>